<protein>
    <submittedName>
        <fullName evidence="2">Uncharacterized protein</fullName>
    </submittedName>
</protein>
<dbReference type="AlphaFoldDB" id="A0A3E5BSZ3"/>
<evidence type="ECO:0000313" key="2">
    <source>
        <dbReference type="EMBL" id="RGN40469.1"/>
    </source>
</evidence>
<accession>A0A3E5BSZ3</accession>
<dbReference type="EMBL" id="QSUL01000001">
    <property type="protein sequence ID" value="RGN40469.1"/>
    <property type="molecule type" value="Genomic_DNA"/>
</dbReference>
<organism evidence="2 3">
    <name type="scientific">Bacteroides oleiciplenus</name>
    <dbReference type="NCBI Taxonomy" id="626931"/>
    <lineage>
        <taxon>Bacteria</taxon>
        <taxon>Pseudomonadati</taxon>
        <taxon>Bacteroidota</taxon>
        <taxon>Bacteroidia</taxon>
        <taxon>Bacteroidales</taxon>
        <taxon>Bacteroidaceae</taxon>
        <taxon>Bacteroides</taxon>
    </lineage>
</organism>
<dbReference type="PROSITE" id="PS51257">
    <property type="entry name" value="PROKAR_LIPOPROTEIN"/>
    <property type="match status" value="1"/>
</dbReference>
<feature type="region of interest" description="Disordered" evidence="1">
    <location>
        <begin position="64"/>
        <end position="90"/>
    </location>
</feature>
<evidence type="ECO:0000256" key="1">
    <source>
        <dbReference type="SAM" id="MobiDB-lite"/>
    </source>
</evidence>
<evidence type="ECO:0000313" key="3">
    <source>
        <dbReference type="Proteomes" id="UP000260983"/>
    </source>
</evidence>
<gene>
    <name evidence="2" type="ORF">DXB65_02265</name>
</gene>
<sequence>MIKNMKVQIMKLSLLWGLIALCGGLLGCEDRVDDVAPSVDEDGLVPVSLSFGFADEMGSYTPVPGARNGLASKEALPPSRRAQRPTSTHEAPTLLYRTTCTILKFCNMIRAAII</sequence>
<dbReference type="Proteomes" id="UP000260983">
    <property type="component" value="Unassembled WGS sequence"/>
</dbReference>
<reference evidence="2 3" key="1">
    <citation type="submission" date="2018-08" db="EMBL/GenBank/DDBJ databases">
        <title>A genome reference for cultivated species of the human gut microbiota.</title>
        <authorList>
            <person name="Zou Y."/>
            <person name="Xue W."/>
            <person name="Luo G."/>
        </authorList>
    </citation>
    <scope>NUCLEOTIDE SEQUENCE [LARGE SCALE GENOMIC DNA]</scope>
    <source>
        <strain evidence="2 3">OM05-15BH</strain>
    </source>
</reference>
<proteinExistence type="predicted"/>
<comment type="caution">
    <text evidence="2">The sequence shown here is derived from an EMBL/GenBank/DDBJ whole genome shotgun (WGS) entry which is preliminary data.</text>
</comment>
<name>A0A3E5BSZ3_9BACE</name>